<accession>A0A380S7T5</accession>
<dbReference type="Gene3D" id="2.160.20.110">
    <property type="match status" value="2"/>
</dbReference>
<dbReference type="NCBIfam" id="TIGR02543">
    <property type="entry name" value="List_Bact_rpt"/>
    <property type="match status" value="1"/>
</dbReference>
<feature type="chain" id="PRO_5016888301" evidence="2">
    <location>
        <begin position="22"/>
        <end position="1138"/>
    </location>
</feature>
<keyword evidence="2" id="KW-0732">Signal</keyword>
<feature type="signal peptide" evidence="2">
    <location>
        <begin position="1"/>
        <end position="21"/>
    </location>
</feature>
<dbReference type="Proteomes" id="UP000255423">
    <property type="component" value="Unassembled WGS sequence"/>
</dbReference>
<dbReference type="AlphaFoldDB" id="A0A380S7T5"/>
<dbReference type="RefSeq" id="WP_109573230.1">
    <property type="nucleotide sequence ID" value="NZ_UHJL01000003.1"/>
</dbReference>
<evidence type="ECO:0000256" key="2">
    <source>
        <dbReference type="SAM" id="SignalP"/>
    </source>
</evidence>
<proteinExistence type="predicted"/>
<dbReference type="EMBL" id="UHJL01000003">
    <property type="protein sequence ID" value="SUQ24860.1"/>
    <property type="molecule type" value="Genomic_DNA"/>
</dbReference>
<feature type="region of interest" description="Disordered" evidence="1">
    <location>
        <begin position="1038"/>
        <end position="1063"/>
    </location>
</feature>
<evidence type="ECO:0000256" key="1">
    <source>
        <dbReference type="SAM" id="MobiDB-lite"/>
    </source>
</evidence>
<dbReference type="InterPro" id="IPR013378">
    <property type="entry name" value="InlB-like_B-rpt"/>
</dbReference>
<protein>
    <submittedName>
        <fullName evidence="3">Listeria/Bacterioides repeat-containing protein</fullName>
    </submittedName>
</protein>
<gene>
    <name evidence="3" type="ORF">SAMN05661053_2274</name>
</gene>
<name>A0A380S7T5_FIBSU</name>
<organism evidence="3 4">
    <name type="scientific">Fibrobacter succinogenes</name>
    <name type="common">Bacteroides succinogenes</name>
    <dbReference type="NCBI Taxonomy" id="833"/>
    <lineage>
        <taxon>Bacteria</taxon>
        <taxon>Pseudomonadati</taxon>
        <taxon>Fibrobacterota</taxon>
        <taxon>Fibrobacteria</taxon>
        <taxon>Fibrobacterales</taxon>
        <taxon>Fibrobacteraceae</taxon>
        <taxon>Fibrobacter</taxon>
    </lineage>
</organism>
<dbReference type="Pfam" id="PF09479">
    <property type="entry name" value="Flg_new"/>
    <property type="match status" value="1"/>
</dbReference>
<reference evidence="3 4" key="1">
    <citation type="submission" date="2017-08" db="EMBL/GenBank/DDBJ databases">
        <authorList>
            <person name="de Groot N.N."/>
        </authorList>
    </citation>
    <scope>NUCLEOTIDE SEQUENCE [LARGE SCALE GENOMIC DNA]</scope>
    <source>
        <strain evidence="3 4">HM2</strain>
    </source>
</reference>
<evidence type="ECO:0000313" key="4">
    <source>
        <dbReference type="Proteomes" id="UP000255423"/>
    </source>
</evidence>
<evidence type="ECO:0000313" key="3">
    <source>
        <dbReference type="EMBL" id="SUQ24860.1"/>
    </source>
</evidence>
<sequence length="1138" mass="123543">MKSFSNLFFALIFATCTISFADQYREVPKKVGDCYQISTAQELNGFIGIVNGNFIKQDTLNEFGWYDFVKDSTACGVLTADIKLVAGEDGWEPFKVFSGTFDGNGHTISNLGVGGGSYFFDTLVKYSKDNPLVVKNVRWADAFAKVSSALVGETNGDVVLDHIYNEINCGFVLGQSGHLTISNSYNTGRISKSGGVFVGKSLGVVSLKNIYNVGSGATLVGYARDTVSVVNGFSIGDGMKSTIVSRYDYQGSYSTIEWENYYYLDTASGSNGGDYGEQFADGSIALKLRYMNDDGAIWGQNVGVDSVPNFSGKITGDHSSTTKVSKITVVSFNGDTTSYPKYYVEGKPRPFGYVPLQRDGYVFSGWFYNPKGAGAAIKTISDRATGDLTIYGKWWKIPKPKGDCYEIASMDDLFGFAAIVNGAPGVKKDSLACGKLVADIKYERKEEDVYDDGLYNNGLWWLPIQNFAGSFNGNGFTVSGLYSVNGEFYEVKSEPVGLFGSISGGSEEKPVVVKNLKIRDSYFYARWSGAPVVGRINEGARVVLDSIVVDMPHYGAHDVGGIVGLINGNTKVTLSNSSKIGETIGEYFIGGLVGCMLGEQQVTIANSFVDGEVTANHNAVGSIVGSANKADILISGVYAKGNVNGYSYMGGFVGSNTKRVRIENSYHIGDIVTGQSCPIGAGAFEGVVIGGFAGTATVLSIVNSYQLGTIRNECYPNRIGALAGYVNPENVHTDNVFFPTTLALADSAKGVAEEKFANGFVAYALHRYDNGKINGSIWGQEVGVDPYPVFKSKLEGFKIDNKISKLVLHTYEGDSLKYANSYMEGVETQLPIPYHEGHYFHGWFTNPEFTGDSIGVIPSTAKGELHYYANFEIKRFYIGVNIHSPKECESKVEGVGYHDYGSKVVLKPVTSEWCELNDSRTTFTNGVEVIDKVTESDTLDAFFTYKLYNITCYNDTTVYSRLEYTYVSGEKLDNYVWGGNCRDFLGWYDNEKFEGEPYDSVPNGSMGDKKFWAKFGLKDSEECKVSSSSVAKSSSSSVVKSSSSRDGGSSSSMTKPSSSSKSNSLVQIVRPNLKINVLGRSIQIECAVVGTPFAVLDMQGRVLQLGYIQTEHLNLTVAQSGTYLVKIGSVKQLVRVGN</sequence>